<dbReference type="SUPFAM" id="SSF56436">
    <property type="entry name" value="C-type lectin-like"/>
    <property type="match status" value="1"/>
</dbReference>
<evidence type="ECO:0000313" key="3">
    <source>
        <dbReference type="Proteomes" id="UP000271098"/>
    </source>
</evidence>
<dbReference type="CDD" id="cd00037">
    <property type="entry name" value="CLECT"/>
    <property type="match status" value="1"/>
</dbReference>
<dbReference type="Pfam" id="PF00059">
    <property type="entry name" value="Lectin_C"/>
    <property type="match status" value="1"/>
</dbReference>
<accession>A0A183EKG4</accession>
<evidence type="ECO:0000259" key="1">
    <source>
        <dbReference type="PROSITE" id="PS50041"/>
    </source>
</evidence>
<evidence type="ECO:0000313" key="2">
    <source>
        <dbReference type="EMBL" id="VDN38274.1"/>
    </source>
</evidence>
<protein>
    <submittedName>
        <fullName evidence="4">C-type lectin domain-containing protein</fullName>
    </submittedName>
</protein>
<dbReference type="InterPro" id="IPR050111">
    <property type="entry name" value="C-type_lectin/snaclec_domain"/>
</dbReference>
<dbReference type="WBParaSite" id="GPUH_0002148201-mRNA-1">
    <property type="protein sequence ID" value="GPUH_0002148201-mRNA-1"/>
    <property type="gene ID" value="GPUH_0002148201"/>
</dbReference>
<dbReference type="PROSITE" id="PS50041">
    <property type="entry name" value="C_TYPE_LECTIN_2"/>
    <property type="match status" value="1"/>
</dbReference>
<dbReference type="Gene3D" id="3.10.100.10">
    <property type="entry name" value="Mannose-Binding Protein A, subunit A"/>
    <property type="match status" value="1"/>
</dbReference>
<dbReference type="AlphaFoldDB" id="A0A183EKG4"/>
<dbReference type="PANTHER" id="PTHR22803">
    <property type="entry name" value="MANNOSE, PHOSPHOLIPASE, LECTIN RECEPTOR RELATED"/>
    <property type="match status" value="1"/>
</dbReference>
<feature type="domain" description="C-type lectin" evidence="1">
    <location>
        <begin position="32"/>
        <end position="132"/>
    </location>
</feature>
<proteinExistence type="predicted"/>
<reference evidence="2 3" key="2">
    <citation type="submission" date="2018-11" db="EMBL/GenBank/DDBJ databases">
        <authorList>
            <consortium name="Pathogen Informatics"/>
        </authorList>
    </citation>
    <scope>NUCLEOTIDE SEQUENCE [LARGE SCALE GENOMIC DNA]</scope>
</reference>
<gene>
    <name evidence="2" type="ORF">GPUH_LOCUS21454</name>
</gene>
<name>A0A183EKG4_9BILA</name>
<dbReference type="InterPro" id="IPR016187">
    <property type="entry name" value="CTDL_fold"/>
</dbReference>
<keyword evidence="3" id="KW-1185">Reference proteome</keyword>
<reference evidence="4" key="1">
    <citation type="submission" date="2016-06" db="UniProtKB">
        <authorList>
            <consortium name="WormBaseParasite"/>
        </authorList>
    </citation>
    <scope>IDENTIFICATION</scope>
</reference>
<sequence length="209" mass="23702">MQQSMEFHLPDASPFTAPCGNDPLYCPLRTRQGTVCYHLLTRLHYWEQASEVCDAQYQSDLSSMHSRDEIDFIYQMVLLQPTVSGETKYWIGLHRRNVHGQYEWSDGSAFDYMVQTVVNEDPDEEAGACTAIKFNVSTRSLLSSSLYYKMGIPPPPQKSAPGILSCFSPIKTLNDSAGLLALLMKFEEQGKLKNSVFFSKKSWMNFSTL</sequence>
<evidence type="ECO:0000313" key="4">
    <source>
        <dbReference type="WBParaSite" id="GPUH_0002148201-mRNA-1"/>
    </source>
</evidence>
<organism evidence="4">
    <name type="scientific">Gongylonema pulchrum</name>
    <dbReference type="NCBI Taxonomy" id="637853"/>
    <lineage>
        <taxon>Eukaryota</taxon>
        <taxon>Metazoa</taxon>
        <taxon>Ecdysozoa</taxon>
        <taxon>Nematoda</taxon>
        <taxon>Chromadorea</taxon>
        <taxon>Rhabditida</taxon>
        <taxon>Spirurina</taxon>
        <taxon>Spiruromorpha</taxon>
        <taxon>Spiruroidea</taxon>
        <taxon>Gongylonematidae</taxon>
        <taxon>Gongylonema</taxon>
    </lineage>
</organism>
<dbReference type="EMBL" id="UYRT01092647">
    <property type="protein sequence ID" value="VDN38274.1"/>
    <property type="molecule type" value="Genomic_DNA"/>
</dbReference>
<dbReference type="Proteomes" id="UP000271098">
    <property type="component" value="Unassembled WGS sequence"/>
</dbReference>
<dbReference type="InterPro" id="IPR016186">
    <property type="entry name" value="C-type_lectin-like/link_sf"/>
</dbReference>
<dbReference type="OrthoDB" id="5845798at2759"/>
<dbReference type="InterPro" id="IPR001304">
    <property type="entry name" value="C-type_lectin-like"/>
</dbReference>
<dbReference type="SMART" id="SM00034">
    <property type="entry name" value="CLECT"/>
    <property type="match status" value="1"/>
</dbReference>